<dbReference type="EC" id="2.7.7.7" evidence="1"/>
<feature type="compositionally biased region" description="Acidic residues" evidence="5">
    <location>
        <begin position="56"/>
        <end position="68"/>
    </location>
</feature>
<evidence type="ECO:0000256" key="1">
    <source>
        <dbReference type="ARBA" id="ARBA00012417"/>
    </source>
</evidence>
<feature type="region of interest" description="Disordered" evidence="5">
    <location>
        <begin position="583"/>
        <end position="613"/>
    </location>
</feature>
<dbReference type="SUPFAM" id="SSF53098">
    <property type="entry name" value="Ribonuclease H-like"/>
    <property type="match status" value="1"/>
</dbReference>
<feature type="domain" description="Exonuclease" evidence="6">
    <location>
        <begin position="320"/>
        <end position="501"/>
    </location>
</feature>
<gene>
    <name evidence="7" type="ORF">CKF58_02655</name>
</gene>
<dbReference type="GO" id="GO:0003887">
    <property type="term" value="F:DNA-directed DNA polymerase activity"/>
    <property type="evidence" value="ECO:0007669"/>
    <property type="project" value="UniProtKB-EC"/>
</dbReference>
<sequence>MTADKSLGDVSQEPIESTENTTSTSSTHVSSFSIHDISNLDAQKRSSSSNIYSSDAEPDYDEDDEDDLDLATLIQKNKGLQGAEQAAQDSAAVAQDSAALAQDSAALAQDSAAFMQGQAQAQGMLEAAAMQQAILAGQQAFATEQKYLHAQHHGAASLDASTDDGWMAALAADAQTQQQFAQQKATAPDDVQAALMQKRGEDFSPGQAITGDHYSENPPVEQEVELPFDYSVYDIYRQQDHSYSQSPPIDFSYDEATFLAKQSLVTQGGMIDYEESEFPLTRFEVELYAQYPELRPDPIGDAFTKHSLEYVKALHAKKFDCYFMDTETTGMTREPGRKPSDGHRIITLGMVPFFNDRLDLDNTEQMVDWVFNPEEVEIEHEAYKVHGFKNKDLIHAPIFHEFVDEFVQRIMGKVLIIHNAPFDLAFLNMELKRAGKNFEVEDICLVIDSLVLARSLYQGRASLDALSERFGVSIRRDLHGALLDSMILADAYIRMLNSLQEEWLIDKTKGFKRPIIWDFDDEDTPPLDPELIALANTLKVTVSEEDLQRHEKFCEEFNIVTTFDLISKAKQLELQQQEKARQEAELAEAAEDEEEYAVEEQAIVVNNTETESA</sequence>
<evidence type="ECO:0000256" key="2">
    <source>
        <dbReference type="ARBA" id="ARBA00022722"/>
    </source>
</evidence>
<evidence type="ECO:0000256" key="3">
    <source>
        <dbReference type="ARBA" id="ARBA00022839"/>
    </source>
</evidence>
<keyword evidence="3" id="KW-0378">Hydrolase</keyword>
<evidence type="ECO:0000256" key="5">
    <source>
        <dbReference type="SAM" id="MobiDB-lite"/>
    </source>
</evidence>
<feature type="compositionally biased region" description="Polar residues" evidence="5">
    <location>
        <begin position="604"/>
        <end position="613"/>
    </location>
</feature>
<dbReference type="PANTHER" id="PTHR30231:SF41">
    <property type="entry name" value="DNA POLYMERASE III SUBUNIT EPSILON"/>
    <property type="match status" value="1"/>
</dbReference>
<dbReference type="EMBL" id="NRJG01000039">
    <property type="protein sequence ID" value="RIY39189.1"/>
    <property type="molecule type" value="Genomic_DNA"/>
</dbReference>
<dbReference type="InterPro" id="IPR012337">
    <property type="entry name" value="RNaseH-like_sf"/>
</dbReference>
<accession>A0A3A1YPL3</accession>
<feature type="compositionally biased region" description="Low complexity" evidence="5">
    <location>
        <begin position="17"/>
        <end position="33"/>
    </location>
</feature>
<dbReference type="SMART" id="SM00479">
    <property type="entry name" value="EXOIII"/>
    <property type="match status" value="1"/>
</dbReference>
<comment type="catalytic activity">
    <reaction evidence="4">
        <text>DNA(n) + a 2'-deoxyribonucleoside 5'-triphosphate = DNA(n+1) + diphosphate</text>
        <dbReference type="Rhea" id="RHEA:22508"/>
        <dbReference type="Rhea" id="RHEA-COMP:17339"/>
        <dbReference type="Rhea" id="RHEA-COMP:17340"/>
        <dbReference type="ChEBI" id="CHEBI:33019"/>
        <dbReference type="ChEBI" id="CHEBI:61560"/>
        <dbReference type="ChEBI" id="CHEBI:173112"/>
        <dbReference type="EC" id="2.7.7.7"/>
    </reaction>
</comment>
<keyword evidence="3" id="KW-0269">Exonuclease</keyword>
<dbReference type="GO" id="GO:0003677">
    <property type="term" value="F:DNA binding"/>
    <property type="evidence" value="ECO:0007669"/>
    <property type="project" value="InterPro"/>
</dbReference>
<keyword evidence="8" id="KW-1185">Reference proteome</keyword>
<feature type="region of interest" description="Disordered" evidence="5">
    <location>
        <begin position="1"/>
        <end position="68"/>
    </location>
</feature>
<comment type="caution">
    <text evidence="7">The sequence shown here is derived from an EMBL/GenBank/DDBJ whole genome shotgun (WGS) entry which is preliminary data.</text>
</comment>
<dbReference type="InterPro" id="IPR006054">
    <property type="entry name" value="DnaQ"/>
</dbReference>
<reference evidence="7 8" key="1">
    <citation type="submission" date="2017-08" db="EMBL/GenBank/DDBJ databases">
        <title>Reclassification of Bisgaard taxon 37 and 44.</title>
        <authorList>
            <person name="Christensen H."/>
        </authorList>
    </citation>
    <scope>NUCLEOTIDE SEQUENCE [LARGE SCALE GENOMIC DNA]</scope>
    <source>
        <strain evidence="7 8">111</strain>
    </source>
</reference>
<dbReference type="PANTHER" id="PTHR30231">
    <property type="entry name" value="DNA POLYMERASE III SUBUNIT EPSILON"/>
    <property type="match status" value="1"/>
</dbReference>
<dbReference type="NCBIfam" id="TIGR00573">
    <property type="entry name" value="dnaq"/>
    <property type="match status" value="1"/>
</dbReference>
<keyword evidence="2" id="KW-0540">Nuclease</keyword>
<dbReference type="Proteomes" id="UP000265916">
    <property type="component" value="Unassembled WGS sequence"/>
</dbReference>
<dbReference type="GO" id="GO:0008408">
    <property type="term" value="F:3'-5' exonuclease activity"/>
    <property type="evidence" value="ECO:0007669"/>
    <property type="project" value="TreeGrafter"/>
</dbReference>
<evidence type="ECO:0000313" key="8">
    <source>
        <dbReference type="Proteomes" id="UP000265916"/>
    </source>
</evidence>
<protein>
    <recommendedName>
        <fullName evidence="1">DNA-directed DNA polymerase</fullName>
        <ecNumber evidence="1">2.7.7.7</ecNumber>
    </recommendedName>
</protein>
<dbReference type="OrthoDB" id="9804290at2"/>
<proteinExistence type="predicted"/>
<evidence type="ECO:0000313" key="7">
    <source>
        <dbReference type="EMBL" id="RIY39189.1"/>
    </source>
</evidence>
<dbReference type="GO" id="GO:0045004">
    <property type="term" value="P:DNA replication proofreading"/>
    <property type="evidence" value="ECO:0007669"/>
    <property type="project" value="TreeGrafter"/>
</dbReference>
<evidence type="ECO:0000256" key="4">
    <source>
        <dbReference type="ARBA" id="ARBA00049244"/>
    </source>
</evidence>
<dbReference type="Pfam" id="PF00929">
    <property type="entry name" value="RNase_T"/>
    <property type="match status" value="1"/>
</dbReference>
<dbReference type="AlphaFoldDB" id="A0A3A1YPL3"/>
<dbReference type="InterPro" id="IPR036397">
    <property type="entry name" value="RNaseH_sf"/>
</dbReference>
<organism evidence="7 8">
    <name type="scientific">Psittacicella hinzii</name>
    <dbReference type="NCBI Taxonomy" id="2028575"/>
    <lineage>
        <taxon>Bacteria</taxon>
        <taxon>Pseudomonadati</taxon>
        <taxon>Pseudomonadota</taxon>
        <taxon>Gammaproteobacteria</taxon>
        <taxon>Pasteurellales</taxon>
        <taxon>Psittacicellaceae</taxon>
        <taxon>Psittacicella</taxon>
    </lineage>
</organism>
<dbReference type="InterPro" id="IPR013520">
    <property type="entry name" value="Ribonucl_H"/>
</dbReference>
<dbReference type="Gene3D" id="3.30.420.10">
    <property type="entry name" value="Ribonuclease H-like superfamily/Ribonuclease H"/>
    <property type="match status" value="1"/>
</dbReference>
<feature type="compositionally biased region" description="Acidic residues" evidence="5">
    <location>
        <begin position="585"/>
        <end position="598"/>
    </location>
</feature>
<dbReference type="GO" id="GO:0005829">
    <property type="term" value="C:cytosol"/>
    <property type="evidence" value="ECO:0007669"/>
    <property type="project" value="TreeGrafter"/>
</dbReference>
<dbReference type="RefSeq" id="WP_119530633.1">
    <property type="nucleotide sequence ID" value="NZ_JBHSSP010000022.1"/>
</dbReference>
<name>A0A3A1YPL3_9GAMM</name>
<evidence type="ECO:0000259" key="6">
    <source>
        <dbReference type="SMART" id="SM00479"/>
    </source>
</evidence>